<feature type="domain" description="Reverse transcriptase zinc-binding" evidence="1">
    <location>
        <begin position="274"/>
        <end position="338"/>
    </location>
</feature>
<comment type="caution">
    <text evidence="2">The sequence shown here is derived from an EMBL/GenBank/DDBJ whole genome shotgun (WGS) entry which is preliminary data.</text>
</comment>
<proteinExistence type="predicted"/>
<keyword evidence="3" id="KW-1185">Reference proteome</keyword>
<dbReference type="Proteomes" id="UP000820818">
    <property type="component" value="Unassembled WGS sequence"/>
</dbReference>
<dbReference type="InterPro" id="IPR026960">
    <property type="entry name" value="RVT-Znf"/>
</dbReference>
<organism evidence="2 3">
    <name type="scientific">Daphnia sinensis</name>
    <dbReference type="NCBI Taxonomy" id="1820382"/>
    <lineage>
        <taxon>Eukaryota</taxon>
        <taxon>Metazoa</taxon>
        <taxon>Ecdysozoa</taxon>
        <taxon>Arthropoda</taxon>
        <taxon>Crustacea</taxon>
        <taxon>Branchiopoda</taxon>
        <taxon>Diplostraca</taxon>
        <taxon>Cladocera</taxon>
        <taxon>Anomopoda</taxon>
        <taxon>Daphniidae</taxon>
        <taxon>Daphnia</taxon>
        <taxon>Daphnia similis group</taxon>
    </lineage>
</organism>
<gene>
    <name evidence="2" type="ORF">GHT06_004944</name>
</gene>
<name>A0AAD5KVN0_9CRUS</name>
<sequence length="428" mass="49050">MELKREFLAWEREALRGFAIRSRVQSTAEEETSTFHINKSTSNFQKSLITQLKTNDNCKITQPELINLEIIKHFSGIFQNQPAPNTQLARKFLEEIRGELNRTKPTKNDREVSVVAQSLNKPHVLPCNKTQGLLFQQKCNKFLWAQRREHPPLNVLIRPRHQGGLGVTLLFQFFLSLFTRQIFKSLIHPETIERTAAVYWLGPHLKKLLPQITQPRFNTTHSSHPYFTTSLSTITNLLKAGIFTSSTVSNHRATYNHLIANIGQPGRTEIAKPELDWASIWRWVAKIKGENAELVWDFNHNQLPTKMRLTSLNLSNDDQCPLCNDGQETDDHLMLLCIEKVDISLWLRIQLTKLGCLKPLKSAINGDVGNGPNKRKILALIQSYIITVWTSRSHNLTPAINEIQSLWSSLLLSKTLSRRQLLNPKYSS</sequence>
<evidence type="ECO:0000313" key="3">
    <source>
        <dbReference type="Proteomes" id="UP000820818"/>
    </source>
</evidence>
<evidence type="ECO:0000259" key="1">
    <source>
        <dbReference type="Pfam" id="PF13966"/>
    </source>
</evidence>
<accession>A0AAD5KVN0</accession>
<evidence type="ECO:0000313" key="2">
    <source>
        <dbReference type="EMBL" id="KAI9550751.1"/>
    </source>
</evidence>
<reference evidence="2" key="1">
    <citation type="submission" date="2022-05" db="EMBL/GenBank/DDBJ databases">
        <title>A multi-omics perspective on studying reproductive biology in Daphnia sinensis.</title>
        <authorList>
            <person name="Jia J."/>
        </authorList>
    </citation>
    <scope>NUCLEOTIDE SEQUENCE</scope>
    <source>
        <strain evidence="2">WSL</strain>
    </source>
</reference>
<dbReference type="EMBL" id="WJBH02000092">
    <property type="protein sequence ID" value="KAI9550751.1"/>
    <property type="molecule type" value="Genomic_DNA"/>
</dbReference>
<protein>
    <recommendedName>
        <fullName evidence="1">Reverse transcriptase zinc-binding domain-containing protein</fullName>
    </recommendedName>
</protein>
<dbReference type="AlphaFoldDB" id="A0AAD5KVN0"/>
<dbReference type="Pfam" id="PF13966">
    <property type="entry name" value="zf-RVT"/>
    <property type="match status" value="1"/>
</dbReference>